<dbReference type="InterPro" id="IPR009594">
    <property type="entry name" value="Tscrpt_reg_HTH_AraC_N"/>
</dbReference>
<dbReference type="Pfam" id="PF06719">
    <property type="entry name" value="AraC_N"/>
    <property type="match status" value="1"/>
</dbReference>
<protein>
    <submittedName>
        <fullName evidence="5">Transcriptional regulator</fullName>
    </submittedName>
</protein>
<gene>
    <name evidence="5" type="ORF">MU1_39670</name>
</gene>
<evidence type="ECO:0000313" key="6">
    <source>
        <dbReference type="Proteomes" id="UP001157114"/>
    </source>
</evidence>
<evidence type="ECO:0000313" key="5">
    <source>
        <dbReference type="EMBL" id="GLX69622.1"/>
    </source>
</evidence>
<evidence type="ECO:0000259" key="4">
    <source>
        <dbReference type="PROSITE" id="PS01124"/>
    </source>
</evidence>
<dbReference type="InterPro" id="IPR009057">
    <property type="entry name" value="Homeodomain-like_sf"/>
</dbReference>
<accession>A0ABQ6GKR4</accession>
<keyword evidence="6" id="KW-1185">Reference proteome</keyword>
<evidence type="ECO:0000256" key="1">
    <source>
        <dbReference type="ARBA" id="ARBA00023015"/>
    </source>
</evidence>
<name>A0ABQ6GKR4_9BACL</name>
<evidence type="ECO:0000256" key="2">
    <source>
        <dbReference type="ARBA" id="ARBA00023125"/>
    </source>
</evidence>
<dbReference type="InterPro" id="IPR018060">
    <property type="entry name" value="HTH_AraC"/>
</dbReference>
<reference evidence="5 6" key="1">
    <citation type="submission" date="2023-03" db="EMBL/GenBank/DDBJ databases">
        <title>Draft genome sequence of the bacteria which degrade cell wall of Tricholomamatutake.</title>
        <authorList>
            <person name="Konishi Y."/>
            <person name="Fukuta Y."/>
            <person name="Shirasaka N."/>
        </authorList>
    </citation>
    <scope>NUCLEOTIDE SEQUENCE [LARGE SCALE GENOMIC DNA]</scope>
    <source>
        <strain evidence="6">mu1</strain>
    </source>
</reference>
<evidence type="ECO:0000256" key="3">
    <source>
        <dbReference type="ARBA" id="ARBA00023163"/>
    </source>
</evidence>
<dbReference type="PROSITE" id="PS00041">
    <property type="entry name" value="HTH_ARAC_FAMILY_1"/>
    <property type="match status" value="1"/>
</dbReference>
<dbReference type="SUPFAM" id="SSF46689">
    <property type="entry name" value="Homeodomain-like"/>
    <property type="match status" value="2"/>
</dbReference>
<dbReference type="Proteomes" id="UP001157114">
    <property type="component" value="Unassembled WGS sequence"/>
</dbReference>
<keyword evidence="1" id="KW-0805">Transcription regulation</keyword>
<proteinExistence type="predicted"/>
<keyword evidence="3" id="KW-0804">Transcription</keyword>
<sequence length="306" mass="34802">MPTHYNRMQQELAELVGRHTGMDGYRTTAIPHLGLSRYSAPHFSSFASPPSGLYNPSIGIVVQGTKSVIVGDHRFTHGPLNYLITPMDLPIIFEALDVSPESPSLSCKIEFNPGLVLELLNNDELRALSKNTEERGMRVSKLDDSMLDAIVRLVRLLDRPIDIPVLAPLYTKEIVYRILHGENGNLLKNIVAGGGLSLSIKQTIEYMMEHFTDSFRIEELANIANMSVPSFHRHFKELTSMTPIQFQKQLRLQEARRLMLSESTDVADTAYRVGYESPTQFSREFSRMFGVPPREDIKRYKRDHER</sequence>
<comment type="caution">
    <text evidence="5">The sequence shown here is derived from an EMBL/GenBank/DDBJ whole genome shotgun (WGS) entry which is preliminary data.</text>
</comment>
<organism evidence="5 6">
    <name type="scientific">Paenibacillus glycanilyticus</name>
    <dbReference type="NCBI Taxonomy" id="126569"/>
    <lineage>
        <taxon>Bacteria</taxon>
        <taxon>Bacillati</taxon>
        <taxon>Bacillota</taxon>
        <taxon>Bacilli</taxon>
        <taxon>Bacillales</taxon>
        <taxon>Paenibacillaceae</taxon>
        <taxon>Paenibacillus</taxon>
    </lineage>
</organism>
<dbReference type="PROSITE" id="PS01124">
    <property type="entry name" value="HTH_ARAC_FAMILY_2"/>
    <property type="match status" value="1"/>
</dbReference>
<dbReference type="RefSeq" id="WP_284240408.1">
    <property type="nucleotide sequence ID" value="NZ_BSSQ01000015.1"/>
</dbReference>
<dbReference type="SMART" id="SM00342">
    <property type="entry name" value="HTH_ARAC"/>
    <property type="match status" value="1"/>
</dbReference>
<keyword evidence="2" id="KW-0238">DNA-binding</keyword>
<dbReference type="EMBL" id="BSSQ01000015">
    <property type="protein sequence ID" value="GLX69622.1"/>
    <property type="molecule type" value="Genomic_DNA"/>
</dbReference>
<feature type="domain" description="HTH araC/xylS-type" evidence="4">
    <location>
        <begin position="201"/>
        <end position="299"/>
    </location>
</feature>
<dbReference type="PANTHER" id="PTHR43436">
    <property type="entry name" value="ARAC-FAMILY TRANSCRIPTIONAL REGULATOR"/>
    <property type="match status" value="1"/>
</dbReference>
<dbReference type="PANTHER" id="PTHR43436:SF1">
    <property type="entry name" value="TRANSCRIPTIONAL REGULATORY PROTEIN"/>
    <property type="match status" value="1"/>
</dbReference>
<dbReference type="Gene3D" id="1.10.10.60">
    <property type="entry name" value="Homeodomain-like"/>
    <property type="match status" value="1"/>
</dbReference>
<dbReference type="InterPro" id="IPR018062">
    <property type="entry name" value="HTH_AraC-typ_CS"/>
</dbReference>
<dbReference type="Pfam" id="PF12833">
    <property type="entry name" value="HTH_18"/>
    <property type="match status" value="1"/>
</dbReference>